<dbReference type="PROSITE" id="PS50089">
    <property type="entry name" value="ZF_RING_2"/>
    <property type="match status" value="1"/>
</dbReference>
<feature type="domain" description="RING-type" evidence="4">
    <location>
        <begin position="110"/>
        <end position="152"/>
    </location>
</feature>
<dbReference type="SMR" id="A0A3B6UBW2"/>
<feature type="region of interest" description="Disordered" evidence="2">
    <location>
        <begin position="75"/>
        <end position="105"/>
    </location>
</feature>
<proteinExistence type="predicted"/>
<feature type="transmembrane region" description="Helical" evidence="3">
    <location>
        <begin position="6"/>
        <end position="27"/>
    </location>
</feature>
<dbReference type="CDD" id="cd16461">
    <property type="entry name" value="RING-H2_EL5-like"/>
    <property type="match status" value="1"/>
</dbReference>
<dbReference type="STRING" id="4565.A0A3B6UBW2"/>
<keyword evidence="3" id="KW-1133">Transmembrane helix</keyword>
<dbReference type="GO" id="GO:0008270">
    <property type="term" value="F:zinc ion binding"/>
    <property type="evidence" value="ECO:0007669"/>
    <property type="project" value="UniProtKB-KW"/>
</dbReference>
<dbReference type="Gramene" id="TraesCSU02G177900.1">
    <property type="protein sequence ID" value="TraesCSU02G177900.1.cds1"/>
    <property type="gene ID" value="TraesCSU02G177900"/>
</dbReference>
<evidence type="ECO:0000256" key="1">
    <source>
        <dbReference type="PROSITE-ProRule" id="PRU00175"/>
    </source>
</evidence>
<dbReference type="EnsemblPlants" id="TraesCSU02G177900.1">
    <property type="protein sequence ID" value="TraesCSU02G177900.1.cds1"/>
    <property type="gene ID" value="TraesCSU02G177900"/>
</dbReference>
<evidence type="ECO:0000259" key="4">
    <source>
        <dbReference type="PROSITE" id="PS50089"/>
    </source>
</evidence>
<dbReference type="Proteomes" id="UP000019116">
    <property type="component" value="Chromosome Un"/>
</dbReference>
<dbReference type="Gramene" id="TraesWEE_scaffold_009049_01G000100.1">
    <property type="protein sequence ID" value="TraesWEE_scaffold_009049_01G000100.1"/>
    <property type="gene ID" value="TraesWEE_scaffold_009049_01G000100"/>
</dbReference>
<dbReference type="OrthoDB" id="678282at2759"/>
<keyword evidence="6" id="KW-1185">Reference proteome</keyword>
<dbReference type="GO" id="GO:0061630">
    <property type="term" value="F:ubiquitin protein ligase activity"/>
    <property type="evidence" value="ECO:0000318"/>
    <property type="project" value="GO_Central"/>
</dbReference>
<dbReference type="Gramene" id="TraesROB_scaffold_005742_01G000200.1">
    <property type="protein sequence ID" value="TraesROB_scaffold_005742_01G000200.1"/>
    <property type="gene ID" value="TraesROB_scaffold_005742_01G000200"/>
</dbReference>
<dbReference type="SMART" id="SM00184">
    <property type="entry name" value="RING"/>
    <property type="match status" value="1"/>
</dbReference>
<keyword evidence="1" id="KW-0863">Zinc-finger</keyword>
<dbReference type="InterPro" id="IPR045899">
    <property type="entry name" value="ATL71-like"/>
</dbReference>
<keyword evidence="3" id="KW-0472">Membrane</keyword>
<dbReference type="Gramene" id="TraesCSU03G0244800.1">
    <property type="protein sequence ID" value="TraesCSU03G0244800.1.CDS1"/>
    <property type="gene ID" value="TraesCSU03G0244800"/>
</dbReference>
<sequence length="161" mass="17084">MPGSTVMLIGAFMATLLGVSLSAVVLCSNRRQAHRASPSPSPSQRSVVDLELGLGRPPCGINKAVLAAYPTTVYSSAGSPRGQGHSQMAAAAPSADGDQPSHETNTNTTCAVCLAEFADGDELRWLPRCRHAFHRPCVDEWLRRQPSCPLYRTSPPAAIDS</sequence>
<keyword evidence="1" id="KW-0479">Metal-binding</keyword>
<evidence type="ECO:0000313" key="6">
    <source>
        <dbReference type="Proteomes" id="UP000019116"/>
    </source>
</evidence>
<reference evidence="5" key="1">
    <citation type="submission" date="2018-08" db="EMBL/GenBank/DDBJ databases">
        <authorList>
            <person name="Rossello M."/>
        </authorList>
    </citation>
    <scope>NUCLEOTIDE SEQUENCE [LARGE SCALE GENOMIC DNA]</scope>
    <source>
        <strain evidence="5">cv. Chinese Spring</strain>
    </source>
</reference>
<dbReference type="Gene3D" id="3.30.40.10">
    <property type="entry name" value="Zinc/RING finger domain, C3HC4 (zinc finger)"/>
    <property type="match status" value="1"/>
</dbReference>
<evidence type="ECO:0000256" key="2">
    <source>
        <dbReference type="SAM" id="MobiDB-lite"/>
    </source>
</evidence>
<dbReference type="InterPro" id="IPR001841">
    <property type="entry name" value="Znf_RING"/>
</dbReference>
<protein>
    <recommendedName>
        <fullName evidence="4">RING-type domain-containing protein</fullName>
    </recommendedName>
</protein>
<keyword evidence="3" id="KW-0812">Transmembrane</keyword>
<dbReference type="SUPFAM" id="SSF57850">
    <property type="entry name" value="RING/U-box"/>
    <property type="match status" value="1"/>
</dbReference>
<evidence type="ECO:0000313" key="5">
    <source>
        <dbReference type="EnsemblPlants" id="TraesCSU02G177900.1.cds1"/>
    </source>
</evidence>
<accession>A0A3B6UBW2</accession>
<organism evidence="5">
    <name type="scientific">Triticum aestivum</name>
    <name type="common">Wheat</name>
    <dbReference type="NCBI Taxonomy" id="4565"/>
    <lineage>
        <taxon>Eukaryota</taxon>
        <taxon>Viridiplantae</taxon>
        <taxon>Streptophyta</taxon>
        <taxon>Embryophyta</taxon>
        <taxon>Tracheophyta</taxon>
        <taxon>Spermatophyta</taxon>
        <taxon>Magnoliopsida</taxon>
        <taxon>Liliopsida</taxon>
        <taxon>Poales</taxon>
        <taxon>Poaceae</taxon>
        <taxon>BOP clade</taxon>
        <taxon>Pooideae</taxon>
        <taxon>Triticodae</taxon>
        <taxon>Triticeae</taxon>
        <taxon>Triticinae</taxon>
        <taxon>Triticum</taxon>
    </lineage>
</organism>
<reference evidence="5" key="2">
    <citation type="submission" date="2018-10" db="UniProtKB">
        <authorList>
            <consortium name="EnsemblPlants"/>
        </authorList>
    </citation>
    <scope>IDENTIFICATION</scope>
</reference>
<dbReference type="PANTHER" id="PTHR46719:SF10">
    <property type="entry name" value="RING-TYPE DOMAIN-CONTAINING PROTEIN"/>
    <property type="match status" value="1"/>
</dbReference>
<keyword evidence="1" id="KW-0862">Zinc</keyword>
<name>A0A3B6UBW2_WHEAT</name>
<dbReference type="PANTHER" id="PTHR46719">
    <property type="entry name" value="TRANSCRIPTION FACTOR C2H2 FAMILY-RELATED"/>
    <property type="match status" value="1"/>
</dbReference>
<dbReference type="AlphaFoldDB" id="A0A3B6UBW2"/>
<dbReference type="Pfam" id="PF13639">
    <property type="entry name" value="zf-RING_2"/>
    <property type="match status" value="1"/>
</dbReference>
<dbReference type="Gramene" id="TraesKAR5B01G0018960.1">
    <property type="protein sequence ID" value="cds.TraesKAR5B01G0018960.1"/>
    <property type="gene ID" value="TraesKAR5B01G0018960"/>
</dbReference>
<evidence type="ECO:0000256" key="3">
    <source>
        <dbReference type="SAM" id="Phobius"/>
    </source>
</evidence>
<dbReference type="InterPro" id="IPR013083">
    <property type="entry name" value="Znf_RING/FYVE/PHD"/>
</dbReference>